<dbReference type="Pfam" id="PF03596">
    <property type="entry name" value="Cad"/>
    <property type="match status" value="1"/>
</dbReference>
<name>A0A0R1HR36_9LACO</name>
<gene>
    <name evidence="2" type="ORF">FC66_GL000697</name>
</gene>
<dbReference type="InterPro" id="IPR004676">
    <property type="entry name" value="Cd-R_transporter"/>
</dbReference>
<organism evidence="2 3">
    <name type="scientific">Dellaglioa algida DSM 15638</name>
    <dbReference type="NCBI Taxonomy" id="1423719"/>
    <lineage>
        <taxon>Bacteria</taxon>
        <taxon>Bacillati</taxon>
        <taxon>Bacillota</taxon>
        <taxon>Bacilli</taxon>
        <taxon>Lactobacillales</taxon>
        <taxon>Lactobacillaceae</taxon>
        <taxon>Dellaglioa</taxon>
    </lineage>
</organism>
<dbReference type="NCBIfam" id="TIGR00779">
    <property type="entry name" value="cad"/>
    <property type="match status" value="1"/>
</dbReference>
<dbReference type="STRING" id="1423719.FC66_GL000697"/>
<feature type="transmembrane region" description="Helical" evidence="1">
    <location>
        <begin position="39"/>
        <end position="62"/>
    </location>
</feature>
<protein>
    <submittedName>
        <fullName evidence="2">Permease, cadmium resistance protein</fullName>
    </submittedName>
</protein>
<dbReference type="Proteomes" id="UP000051450">
    <property type="component" value="Unassembled WGS sequence"/>
</dbReference>
<comment type="caution">
    <text evidence="2">The sequence shown here is derived from an EMBL/GenBank/DDBJ whole genome shotgun (WGS) entry which is preliminary data.</text>
</comment>
<proteinExistence type="predicted"/>
<dbReference type="RefSeq" id="WP_057973772.1">
    <property type="nucleotide sequence ID" value="NZ_AZDI01000002.1"/>
</dbReference>
<feature type="transmembrane region" description="Helical" evidence="1">
    <location>
        <begin position="68"/>
        <end position="87"/>
    </location>
</feature>
<evidence type="ECO:0000256" key="1">
    <source>
        <dbReference type="SAM" id="Phobius"/>
    </source>
</evidence>
<feature type="transmembrane region" description="Helical" evidence="1">
    <location>
        <begin position="174"/>
        <end position="192"/>
    </location>
</feature>
<dbReference type="PATRIC" id="fig|1423719.4.peg.707"/>
<feature type="transmembrane region" description="Helical" evidence="1">
    <location>
        <begin position="108"/>
        <end position="133"/>
    </location>
</feature>
<reference evidence="2 3" key="1">
    <citation type="journal article" date="2015" name="Genome Announc.">
        <title>Expanding the biotechnology potential of lactobacilli through comparative genomics of 213 strains and associated genera.</title>
        <authorList>
            <person name="Sun Z."/>
            <person name="Harris H.M."/>
            <person name="McCann A."/>
            <person name="Guo C."/>
            <person name="Argimon S."/>
            <person name="Zhang W."/>
            <person name="Yang X."/>
            <person name="Jeffery I.B."/>
            <person name="Cooney J.C."/>
            <person name="Kagawa T.F."/>
            <person name="Liu W."/>
            <person name="Song Y."/>
            <person name="Salvetti E."/>
            <person name="Wrobel A."/>
            <person name="Rasinkangas P."/>
            <person name="Parkhill J."/>
            <person name="Rea M.C."/>
            <person name="O'Sullivan O."/>
            <person name="Ritari J."/>
            <person name="Douillard F.P."/>
            <person name="Paul Ross R."/>
            <person name="Yang R."/>
            <person name="Briner A.E."/>
            <person name="Felis G.E."/>
            <person name="de Vos W.M."/>
            <person name="Barrangou R."/>
            <person name="Klaenhammer T.R."/>
            <person name="Caufield P.W."/>
            <person name="Cui Y."/>
            <person name="Zhang H."/>
            <person name="O'Toole P.W."/>
        </authorList>
    </citation>
    <scope>NUCLEOTIDE SEQUENCE [LARGE SCALE GENOMIC DNA]</scope>
    <source>
        <strain evidence="2 3">DSM 15638</strain>
    </source>
</reference>
<feature type="transmembrane region" description="Helical" evidence="1">
    <location>
        <begin position="6"/>
        <end position="27"/>
    </location>
</feature>
<sequence>MTTTILSGVTAYISTSIDYLVILMIIFGRIKKSKAFTYVYLGDILGTTVLVSAALFISFILGLIPDPWILGLLGFIPIVMGIMVIINDEDDGEESVNKQLHASGKARIIIDVALITIITCGADNIGIYVPFFVTLTMSQLIIVLITFFFMMTLFCIMGYFFGKIPLIAKAFDKYGRWITAAVYIILGLYIVYENGTFEKLLSFI</sequence>
<accession>A0A0R1HR36</accession>
<evidence type="ECO:0000313" key="3">
    <source>
        <dbReference type="Proteomes" id="UP000051450"/>
    </source>
</evidence>
<evidence type="ECO:0000313" key="2">
    <source>
        <dbReference type="EMBL" id="KRK46196.1"/>
    </source>
</evidence>
<keyword evidence="1" id="KW-0472">Membrane</keyword>
<keyword evidence="1" id="KW-1133">Transmembrane helix</keyword>
<keyword evidence="1" id="KW-0812">Transmembrane</keyword>
<feature type="transmembrane region" description="Helical" evidence="1">
    <location>
        <begin position="139"/>
        <end position="162"/>
    </location>
</feature>
<dbReference type="AlphaFoldDB" id="A0A0R1HR36"/>
<dbReference type="EMBL" id="AZDI01000002">
    <property type="protein sequence ID" value="KRK46196.1"/>
    <property type="molecule type" value="Genomic_DNA"/>
</dbReference>
<keyword evidence="3" id="KW-1185">Reference proteome</keyword>
<dbReference type="OrthoDB" id="7995400at2"/>